<keyword evidence="2" id="KW-1185">Reference proteome</keyword>
<proteinExistence type="predicted"/>
<accession>A0ABQ8T265</accession>
<evidence type="ECO:0000313" key="2">
    <source>
        <dbReference type="Proteomes" id="UP001148838"/>
    </source>
</evidence>
<dbReference type="Proteomes" id="UP001148838">
    <property type="component" value="Unassembled WGS sequence"/>
</dbReference>
<organism evidence="1 2">
    <name type="scientific">Periplaneta americana</name>
    <name type="common">American cockroach</name>
    <name type="synonym">Blatta americana</name>
    <dbReference type="NCBI Taxonomy" id="6978"/>
    <lineage>
        <taxon>Eukaryota</taxon>
        <taxon>Metazoa</taxon>
        <taxon>Ecdysozoa</taxon>
        <taxon>Arthropoda</taxon>
        <taxon>Hexapoda</taxon>
        <taxon>Insecta</taxon>
        <taxon>Pterygota</taxon>
        <taxon>Neoptera</taxon>
        <taxon>Polyneoptera</taxon>
        <taxon>Dictyoptera</taxon>
        <taxon>Blattodea</taxon>
        <taxon>Blattoidea</taxon>
        <taxon>Blattidae</taxon>
        <taxon>Blattinae</taxon>
        <taxon>Periplaneta</taxon>
    </lineage>
</organism>
<dbReference type="EMBL" id="JAJSOF020000017">
    <property type="protein sequence ID" value="KAJ4440547.1"/>
    <property type="molecule type" value="Genomic_DNA"/>
</dbReference>
<reference evidence="1 2" key="1">
    <citation type="journal article" date="2022" name="Allergy">
        <title>Genome assembly and annotation of Periplaneta americana reveal a comprehensive cockroach allergen profile.</title>
        <authorList>
            <person name="Wang L."/>
            <person name="Xiong Q."/>
            <person name="Saelim N."/>
            <person name="Wang L."/>
            <person name="Nong W."/>
            <person name="Wan A.T."/>
            <person name="Shi M."/>
            <person name="Liu X."/>
            <person name="Cao Q."/>
            <person name="Hui J.H.L."/>
            <person name="Sookrung N."/>
            <person name="Leung T.F."/>
            <person name="Tungtrongchitr A."/>
            <person name="Tsui S.K.W."/>
        </authorList>
    </citation>
    <scope>NUCLEOTIDE SEQUENCE [LARGE SCALE GENOMIC DNA]</scope>
    <source>
        <strain evidence="1">PWHHKU_190912</strain>
    </source>
</reference>
<comment type="caution">
    <text evidence="1">The sequence shown here is derived from an EMBL/GenBank/DDBJ whole genome shotgun (WGS) entry which is preliminary data.</text>
</comment>
<sequence>MEDLEREEQAVDDIEVVIVPPDPDEVTDEEDVRENDLTESEVQDVAGIIEVFVRTEELSVNGGTYETLPLASEIPHNKKRKTCAGTQKPTS</sequence>
<name>A0ABQ8T265_PERAM</name>
<evidence type="ECO:0000313" key="1">
    <source>
        <dbReference type="EMBL" id="KAJ4440547.1"/>
    </source>
</evidence>
<protein>
    <submittedName>
        <fullName evidence="1">Uncharacterized protein</fullName>
    </submittedName>
</protein>
<gene>
    <name evidence="1" type="ORF">ANN_08692</name>
</gene>